<dbReference type="SUPFAM" id="SSF55073">
    <property type="entry name" value="Nucleotide cyclase"/>
    <property type="match status" value="1"/>
</dbReference>
<dbReference type="InterPro" id="IPR029787">
    <property type="entry name" value="Nucleotide_cyclase"/>
</dbReference>
<evidence type="ECO:0000313" key="1">
    <source>
        <dbReference type="EMBL" id="PMR68565.1"/>
    </source>
</evidence>
<gene>
    <name evidence="1" type="ORF">C1H66_15085</name>
</gene>
<accession>A0A2N7TK46</accession>
<dbReference type="RefSeq" id="WP_102628699.1">
    <property type="nucleotide sequence ID" value="NZ_PDOH01000060.1"/>
</dbReference>
<dbReference type="Proteomes" id="UP000235346">
    <property type="component" value="Unassembled WGS sequence"/>
</dbReference>
<comment type="caution">
    <text evidence="1">The sequence shown here is derived from an EMBL/GenBank/DDBJ whole genome shotgun (WGS) entry which is preliminary data.</text>
</comment>
<dbReference type="Gene3D" id="1.10.10.60">
    <property type="entry name" value="Homeodomain-like"/>
    <property type="match status" value="1"/>
</dbReference>
<dbReference type="Gene3D" id="3.30.70.1230">
    <property type="entry name" value="Nucleotide cyclase"/>
    <property type="match status" value="1"/>
</dbReference>
<proteinExistence type="predicted"/>
<dbReference type="EMBL" id="PNRE01000065">
    <property type="protein sequence ID" value="PMR68565.1"/>
    <property type="molecule type" value="Genomic_DNA"/>
</dbReference>
<protein>
    <submittedName>
        <fullName evidence="1">Uncharacterized protein</fullName>
    </submittedName>
</protein>
<dbReference type="AlphaFoldDB" id="A0A2N7TK46"/>
<organism evidence="1 2">
    <name type="scientific">Halomonas heilongjiangensis</name>
    <dbReference type="NCBI Taxonomy" id="1387883"/>
    <lineage>
        <taxon>Bacteria</taxon>
        <taxon>Pseudomonadati</taxon>
        <taxon>Pseudomonadota</taxon>
        <taxon>Gammaproteobacteria</taxon>
        <taxon>Oceanospirillales</taxon>
        <taxon>Halomonadaceae</taxon>
        <taxon>Halomonas</taxon>
    </lineage>
</organism>
<evidence type="ECO:0000313" key="2">
    <source>
        <dbReference type="Proteomes" id="UP000235346"/>
    </source>
</evidence>
<dbReference type="OrthoDB" id="7064118at2"/>
<name>A0A2N7TK46_9GAMM</name>
<sequence length="221" mass="24699">MPQQNAKTQRIAVLTGDVIDSRKVSDRQHLYRVLDDTLAALAKRQGGRAERFRGDGFQLALPHARHAMTAAIALRAALIEHSEPEQRWDARIAVAVGPAEWHADLRVAEADDEPFVASGRHLDALSECADHLALTLLDEPDDGSLALLLRYLDDLVASWSHYSAEVVHLSLERELSQQAMAERLGIRQPSVHKRLRAARWPLLSDTLAYLETRLADKDARQ</sequence>
<keyword evidence="2" id="KW-1185">Reference proteome</keyword>
<reference evidence="1 2" key="1">
    <citation type="submission" date="2018-01" db="EMBL/GenBank/DDBJ databases">
        <title>Halomonas endophytica sp. nov., isolated from storage liquid in the stems of Populus euphratica.</title>
        <authorList>
            <person name="Chen C."/>
        </authorList>
    </citation>
    <scope>NUCLEOTIDE SEQUENCE [LARGE SCALE GENOMIC DNA]</scope>
    <source>
        <strain evidence="1 2">DSM 26881</strain>
    </source>
</reference>